<accession>A0A6M3MD37</accession>
<sequence length="341" mass="37875">MRRINKALSQISLRELLSTADGSRTVHATHRGEGKIVQISTLSKKKLEALDNLPVSVFRVYYRTLSVGKSKGYDDRFFETTIYRNSMMMEACTYSEKNNFHPLIGIGFDEEAFQVFWSGDFDERIDLVGKGGFALEIRADLSKLQLDPESPDSMLRDVAKILTADYSWLNRNNRGLGQIAEFDRQLMKVEDIAAVMLKARIQTRLVALHTGLADGAVDCIKRRLFRERVMCQSSAGRIKQAKATVTDLPIHSLVFVCCYVMLAADAMRSVNGRGVVVAHEQYKKITTALGISNVDSLSSSNAYGLASALRAQEIELKPCASCGQSHVHLTLSPVACPWCGE</sequence>
<dbReference type="EMBL" id="MT143850">
    <property type="protein sequence ID" value="QJB03523.1"/>
    <property type="molecule type" value="Genomic_DNA"/>
</dbReference>
<organism evidence="2">
    <name type="scientific">viral metagenome</name>
    <dbReference type="NCBI Taxonomy" id="1070528"/>
    <lineage>
        <taxon>unclassified sequences</taxon>
        <taxon>metagenomes</taxon>
        <taxon>organismal metagenomes</taxon>
    </lineage>
</organism>
<proteinExistence type="predicted"/>
<reference evidence="2" key="1">
    <citation type="submission" date="2020-03" db="EMBL/GenBank/DDBJ databases">
        <title>The deep terrestrial virosphere.</title>
        <authorList>
            <person name="Holmfeldt K."/>
            <person name="Nilsson E."/>
            <person name="Simone D."/>
            <person name="Lopez-Fernandez M."/>
            <person name="Wu X."/>
            <person name="de Brujin I."/>
            <person name="Lundin D."/>
            <person name="Andersson A."/>
            <person name="Bertilsson S."/>
            <person name="Dopson M."/>
        </authorList>
    </citation>
    <scope>NUCLEOTIDE SEQUENCE</scope>
    <source>
        <strain evidence="1">MM171A00884</strain>
        <strain evidence="2">MM171B00661</strain>
    </source>
</reference>
<dbReference type="AlphaFoldDB" id="A0A6M3MD37"/>
<protein>
    <submittedName>
        <fullName evidence="2">Uncharacterized protein</fullName>
    </submittedName>
</protein>
<gene>
    <name evidence="1" type="ORF">MM171A00884_0002</name>
    <name evidence="2" type="ORF">MM171B00661_0002</name>
</gene>
<evidence type="ECO:0000313" key="1">
    <source>
        <dbReference type="EMBL" id="QJA99790.1"/>
    </source>
</evidence>
<evidence type="ECO:0000313" key="2">
    <source>
        <dbReference type="EMBL" id="QJB03523.1"/>
    </source>
</evidence>
<dbReference type="EMBL" id="MT143668">
    <property type="protein sequence ID" value="QJA99790.1"/>
    <property type="molecule type" value="Genomic_DNA"/>
</dbReference>
<dbReference type="SUPFAM" id="SSF160930">
    <property type="entry name" value="FlhC-like"/>
    <property type="match status" value="1"/>
</dbReference>
<name>A0A6M3MD37_9ZZZZ</name>